<organism evidence="1 2">
    <name type="scientific">Aphanizomenon flos-aquae WA102</name>
    <dbReference type="NCBI Taxonomy" id="1710896"/>
    <lineage>
        <taxon>Bacteria</taxon>
        <taxon>Bacillati</taxon>
        <taxon>Cyanobacteriota</taxon>
        <taxon>Cyanophyceae</taxon>
        <taxon>Nostocales</taxon>
        <taxon>Aphanizomenonaceae</taxon>
        <taxon>Aphanizomenon</taxon>
    </lineage>
</organism>
<proteinExistence type="predicted"/>
<evidence type="ECO:0000313" key="2">
    <source>
        <dbReference type="Proteomes" id="UP000092093"/>
    </source>
</evidence>
<dbReference type="Proteomes" id="UP000092093">
    <property type="component" value="Unassembled WGS sequence"/>
</dbReference>
<name>A0A1B7X3T8_APHFL</name>
<evidence type="ECO:0000313" key="1">
    <source>
        <dbReference type="EMBL" id="OBQ43960.1"/>
    </source>
</evidence>
<comment type="caution">
    <text evidence="1">The sequence shown here is derived from an EMBL/GenBank/DDBJ whole genome shotgun (WGS) entry which is preliminary data.</text>
</comment>
<dbReference type="AlphaFoldDB" id="A0A1B7X3T8"/>
<reference evidence="1 2" key="1">
    <citation type="submission" date="2015-09" db="EMBL/GenBank/DDBJ databases">
        <title>Aphanizomenon flos-aquae WA102.</title>
        <authorList>
            <person name="Driscoll C."/>
        </authorList>
    </citation>
    <scope>NUCLEOTIDE SEQUENCE [LARGE SCALE GENOMIC DNA]</scope>
    <source>
        <strain evidence="1">WA102</strain>
    </source>
</reference>
<dbReference type="EMBL" id="LJOW01000036">
    <property type="protein sequence ID" value="OBQ43960.1"/>
    <property type="molecule type" value="Genomic_DNA"/>
</dbReference>
<accession>A0A1B7X3T8</accession>
<sequence length="69" mass="8058">MKFEFVQDTDLILGSTMYYTKQEGIIISGSFNKDKDEAYEIFMKLSQGIPLRITEVLETKIYQKPSQEE</sequence>
<protein>
    <submittedName>
        <fullName evidence="1">Uncharacterized protein</fullName>
    </submittedName>
</protein>
<gene>
    <name evidence="1" type="ORF">AN484_09445</name>
</gene>